<dbReference type="GO" id="GO:0005829">
    <property type="term" value="C:cytosol"/>
    <property type="evidence" value="ECO:0007669"/>
    <property type="project" value="TreeGrafter"/>
</dbReference>
<evidence type="ECO:0000256" key="5">
    <source>
        <dbReference type="ARBA" id="ARBA00023284"/>
    </source>
</evidence>
<dbReference type="GO" id="GO:0045454">
    <property type="term" value="P:cell redox homeostasis"/>
    <property type="evidence" value="ECO:0007669"/>
    <property type="project" value="TreeGrafter"/>
</dbReference>
<dbReference type="CDD" id="cd02947">
    <property type="entry name" value="TRX_family"/>
    <property type="match status" value="1"/>
</dbReference>
<dbReference type="Pfam" id="PF00085">
    <property type="entry name" value="Thioredoxin"/>
    <property type="match status" value="1"/>
</dbReference>
<dbReference type="GO" id="GO:0015035">
    <property type="term" value="F:protein-disulfide reductase activity"/>
    <property type="evidence" value="ECO:0007669"/>
    <property type="project" value="InterPro"/>
</dbReference>
<dbReference type="PANTHER" id="PTHR45663">
    <property type="entry name" value="GEO12009P1"/>
    <property type="match status" value="1"/>
</dbReference>
<dbReference type="PRINTS" id="PR00421">
    <property type="entry name" value="THIOREDOXIN"/>
</dbReference>
<comment type="caution">
    <text evidence="9">The sequence shown here is derived from an EMBL/GenBank/DDBJ whole genome shotgun (WGS) entry which is preliminary data.</text>
</comment>
<proteinExistence type="inferred from homology"/>
<dbReference type="Proteomes" id="UP000076796">
    <property type="component" value="Unassembled WGS sequence"/>
</dbReference>
<keyword evidence="4 7" id="KW-1015">Disulfide bond</keyword>
<dbReference type="GeneID" id="97557304"/>
<evidence type="ECO:0000256" key="2">
    <source>
        <dbReference type="ARBA" id="ARBA00022448"/>
    </source>
</evidence>
<feature type="disulfide bond" description="Redox-active" evidence="7">
    <location>
        <begin position="30"/>
        <end position="33"/>
    </location>
</feature>
<dbReference type="AlphaFoldDB" id="A0A163KJX7"/>
<gene>
    <name evidence="9" type="ORF">AWU65_15835</name>
</gene>
<dbReference type="SUPFAM" id="SSF52833">
    <property type="entry name" value="Thioredoxin-like"/>
    <property type="match status" value="1"/>
</dbReference>
<protein>
    <recommendedName>
        <fullName evidence="6">Thioredoxin</fullName>
    </recommendedName>
</protein>
<organism evidence="9 10">
    <name type="scientific">Paenibacillus glucanolyticus</name>
    <dbReference type="NCBI Taxonomy" id="59843"/>
    <lineage>
        <taxon>Bacteria</taxon>
        <taxon>Bacillati</taxon>
        <taxon>Bacillota</taxon>
        <taxon>Bacilli</taxon>
        <taxon>Bacillales</taxon>
        <taxon>Paenibacillaceae</taxon>
        <taxon>Paenibacillus</taxon>
    </lineage>
</organism>
<dbReference type="InterPro" id="IPR036249">
    <property type="entry name" value="Thioredoxin-like_sf"/>
</dbReference>
<evidence type="ECO:0000313" key="10">
    <source>
        <dbReference type="Proteomes" id="UP000076796"/>
    </source>
</evidence>
<sequence length="106" mass="11636">MSLPRLESSSFQSAIKPNGVTLVEFGATWCPPCKVLLPILEELSHEEAGRLDIYQVDCDESPELAAQFGIMSMPTVIVFHNGEPTDKLIGLRPKSVYQAALGRYVS</sequence>
<comment type="similarity">
    <text evidence="1 6">Belongs to the thioredoxin family.</text>
</comment>
<keyword evidence="5 7" id="KW-0676">Redox-active center</keyword>
<dbReference type="PIRSF" id="PIRSF000077">
    <property type="entry name" value="Thioredoxin"/>
    <property type="match status" value="1"/>
</dbReference>
<accession>A0A163KJX7</accession>
<dbReference type="EMBL" id="LWMH01000001">
    <property type="protein sequence ID" value="KZS47292.1"/>
    <property type="molecule type" value="Genomic_DNA"/>
</dbReference>
<dbReference type="PANTHER" id="PTHR45663:SF11">
    <property type="entry name" value="GEO12009P1"/>
    <property type="match status" value="1"/>
</dbReference>
<dbReference type="InterPro" id="IPR005746">
    <property type="entry name" value="Thioredoxin"/>
</dbReference>
<evidence type="ECO:0000256" key="6">
    <source>
        <dbReference type="PIRNR" id="PIRNR000077"/>
    </source>
</evidence>
<dbReference type="RefSeq" id="WP_006208604.1">
    <property type="nucleotide sequence ID" value="NZ_CP147845.1"/>
</dbReference>
<dbReference type="PROSITE" id="PS51352">
    <property type="entry name" value="THIOREDOXIN_2"/>
    <property type="match status" value="1"/>
</dbReference>
<evidence type="ECO:0000313" key="9">
    <source>
        <dbReference type="EMBL" id="KZS47292.1"/>
    </source>
</evidence>
<dbReference type="OrthoDB" id="9790390at2"/>
<keyword evidence="3" id="KW-0249">Electron transport</keyword>
<keyword evidence="2" id="KW-0813">Transport</keyword>
<keyword evidence="10" id="KW-1185">Reference proteome</keyword>
<dbReference type="STRING" id="59843.A3958_15205"/>
<name>A0A163KJX7_9BACL</name>
<dbReference type="Gene3D" id="3.40.30.10">
    <property type="entry name" value="Glutaredoxin"/>
    <property type="match status" value="1"/>
</dbReference>
<feature type="domain" description="Thioredoxin" evidence="8">
    <location>
        <begin position="1"/>
        <end position="106"/>
    </location>
</feature>
<reference evidence="9" key="1">
    <citation type="journal article" date="2016" name="Genome Announc.">
        <title>Draft genomes of two strains of Paenibacillus glucanolyticus with capability to degrade lignocellulose.</title>
        <authorList>
            <person name="Mathews S.L."/>
            <person name="Pawlak J."/>
            <person name="Grunden A.M."/>
        </authorList>
    </citation>
    <scope>NUCLEOTIDE SEQUENCE [LARGE SCALE GENOMIC DNA]</scope>
    <source>
        <strain evidence="9">SLM1</strain>
    </source>
</reference>
<evidence type="ECO:0000256" key="3">
    <source>
        <dbReference type="ARBA" id="ARBA00022982"/>
    </source>
</evidence>
<evidence type="ECO:0000256" key="4">
    <source>
        <dbReference type="ARBA" id="ARBA00023157"/>
    </source>
</evidence>
<dbReference type="InterPro" id="IPR013766">
    <property type="entry name" value="Thioredoxin_domain"/>
</dbReference>
<evidence type="ECO:0000256" key="7">
    <source>
        <dbReference type="PIRSR" id="PIRSR000077-4"/>
    </source>
</evidence>
<evidence type="ECO:0000259" key="8">
    <source>
        <dbReference type="PROSITE" id="PS51352"/>
    </source>
</evidence>
<evidence type="ECO:0000256" key="1">
    <source>
        <dbReference type="ARBA" id="ARBA00008987"/>
    </source>
</evidence>